<dbReference type="InterPro" id="IPR011990">
    <property type="entry name" value="TPR-like_helical_dom_sf"/>
</dbReference>
<keyword evidence="2 3" id="KW-0802">TPR repeat</keyword>
<feature type="repeat" description="TPR" evidence="3">
    <location>
        <begin position="156"/>
        <end position="189"/>
    </location>
</feature>
<feature type="repeat" description="TPR" evidence="3">
    <location>
        <begin position="30"/>
        <end position="63"/>
    </location>
</feature>
<dbReference type="AlphaFoldDB" id="A0A819AIS0"/>
<dbReference type="InterPro" id="IPR019734">
    <property type="entry name" value="TPR_rpt"/>
</dbReference>
<proteinExistence type="predicted"/>
<name>A0A819AIS0_9BILA</name>
<gene>
    <name evidence="6" type="ORF">OTI717_LOCUS17045</name>
</gene>
<feature type="region of interest" description="Disordered" evidence="4">
    <location>
        <begin position="734"/>
        <end position="776"/>
    </location>
</feature>
<feature type="repeat" description="TPR" evidence="3">
    <location>
        <begin position="72"/>
        <end position="105"/>
    </location>
</feature>
<reference evidence="6" key="1">
    <citation type="submission" date="2021-02" db="EMBL/GenBank/DDBJ databases">
        <authorList>
            <person name="Nowell W R."/>
        </authorList>
    </citation>
    <scope>NUCLEOTIDE SEQUENCE</scope>
</reference>
<dbReference type="PANTHER" id="PTHR45641">
    <property type="entry name" value="TETRATRICOPEPTIDE REPEAT PROTEIN (AFU_ORTHOLOGUE AFUA_6G03870)"/>
    <property type="match status" value="1"/>
</dbReference>
<keyword evidence="5" id="KW-0472">Membrane</keyword>
<dbReference type="PROSITE" id="PS50005">
    <property type="entry name" value="TPR"/>
    <property type="match status" value="7"/>
</dbReference>
<feature type="repeat" description="TPR" evidence="3">
    <location>
        <begin position="198"/>
        <end position="231"/>
    </location>
</feature>
<keyword evidence="1" id="KW-0677">Repeat</keyword>
<dbReference type="Pfam" id="PF13424">
    <property type="entry name" value="TPR_12"/>
    <property type="match status" value="3"/>
</dbReference>
<keyword evidence="5" id="KW-0812">Transmembrane</keyword>
<evidence type="ECO:0000256" key="3">
    <source>
        <dbReference type="PROSITE-ProRule" id="PRU00339"/>
    </source>
</evidence>
<dbReference type="SMART" id="SM00028">
    <property type="entry name" value="TPR"/>
    <property type="match status" value="7"/>
</dbReference>
<dbReference type="PANTHER" id="PTHR45641:SF19">
    <property type="entry name" value="NEPHROCYSTIN-3"/>
    <property type="match status" value="1"/>
</dbReference>
<dbReference type="PRINTS" id="PR00381">
    <property type="entry name" value="KINESINLIGHT"/>
</dbReference>
<feature type="transmembrane region" description="Helical" evidence="5">
    <location>
        <begin position="798"/>
        <end position="823"/>
    </location>
</feature>
<dbReference type="EMBL" id="CAJOAX010002205">
    <property type="protein sequence ID" value="CAF3778268.1"/>
    <property type="molecule type" value="Genomic_DNA"/>
</dbReference>
<dbReference type="Proteomes" id="UP000663823">
    <property type="component" value="Unassembled WGS sequence"/>
</dbReference>
<evidence type="ECO:0000313" key="7">
    <source>
        <dbReference type="Proteomes" id="UP000663823"/>
    </source>
</evidence>
<dbReference type="Pfam" id="PF13374">
    <property type="entry name" value="TPR_10"/>
    <property type="match status" value="2"/>
</dbReference>
<evidence type="ECO:0000313" key="6">
    <source>
        <dbReference type="EMBL" id="CAF3778268.1"/>
    </source>
</evidence>
<feature type="repeat" description="TPR" evidence="3">
    <location>
        <begin position="114"/>
        <end position="147"/>
    </location>
</feature>
<accession>A0A819AIS0</accession>
<evidence type="ECO:0000256" key="2">
    <source>
        <dbReference type="ARBA" id="ARBA00022803"/>
    </source>
</evidence>
<protein>
    <submittedName>
        <fullName evidence="6">Uncharacterized protein</fullName>
    </submittedName>
</protein>
<dbReference type="Gene3D" id="1.25.40.10">
    <property type="entry name" value="Tetratricopeptide repeat domain"/>
    <property type="match status" value="4"/>
</dbReference>
<dbReference type="SUPFAM" id="SSF48452">
    <property type="entry name" value="TPR-like"/>
    <property type="match status" value="2"/>
</dbReference>
<feature type="repeat" description="TPR" evidence="3">
    <location>
        <begin position="240"/>
        <end position="273"/>
    </location>
</feature>
<comment type="caution">
    <text evidence="6">The sequence shown here is derived from an EMBL/GenBank/DDBJ whole genome shotgun (WGS) entry which is preliminary data.</text>
</comment>
<evidence type="ECO:0000256" key="1">
    <source>
        <dbReference type="ARBA" id="ARBA00022737"/>
    </source>
</evidence>
<feature type="transmembrane region" description="Helical" evidence="5">
    <location>
        <begin position="319"/>
        <end position="338"/>
    </location>
</feature>
<organism evidence="6 7">
    <name type="scientific">Rotaria sordida</name>
    <dbReference type="NCBI Taxonomy" id="392033"/>
    <lineage>
        <taxon>Eukaryota</taxon>
        <taxon>Metazoa</taxon>
        <taxon>Spiralia</taxon>
        <taxon>Gnathifera</taxon>
        <taxon>Rotifera</taxon>
        <taxon>Eurotatoria</taxon>
        <taxon>Bdelloidea</taxon>
        <taxon>Philodinida</taxon>
        <taxon>Philodinidae</taxon>
        <taxon>Rotaria</taxon>
    </lineage>
</organism>
<feature type="repeat" description="TPR" evidence="3">
    <location>
        <begin position="282"/>
        <end position="315"/>
    </location>
</feature>
<feature type="transmembrane region" description="Helical" evidence="5">
    <location>
        <begin position="444"/>
        <end position="466"/>
    </location>
</feature>
<dbReference type="PROSITE" id="PS50293">
    <property type="entry name" value="TPR_REGION"/>
    <property type="match status" value="7"/>
</dbReference>
<evidence type="ECO:0000256" key="5">
    <source>
        <dbReference type="SAM" id="Phobius"/>
    </source>
</evidence>
<keyword evidence="5" id="KW-1133">Transmembrane helix</keyword>
<evidence type="ECO:0000256" key="4">
    <source>
        <dbReference type="SAM" id="MobiDB-lite"/>
    </source>
</evidence>
<sequence length="969" mass="106223">MSNYTKALEFYEKALKIFEKALPPNHPDLATSYISIGTAYHNVGNYSKALEFYEKALKIFEKALPPNHPNLATSYDNIGSVYKNMGNYSKALEFYEKALKIREKALPSNHPDLATSYISIGTAYHNMGNYSKALEFYEKALKILEKALPPNHPNLATSYSNIGSLYDNMGNYSKALEFYEKTLKIFEKALPPNHPSLATSYNNIGQVYNNMGDYSKALEFSEKALKIFEKALPPNHPNLATSYSNIGLVYDNMSNYSKALEFYEKALKIFEKALPPNHPNLATFYTNIGSVYKNTGNYSKALSFLENALTIAQKSLPPIHPMMIISVFLIIFIFINPVDNSHFRGGMISWRRATDEKSVLNTKKTIIIDQRYAWSKSAAASACTSSTISSFGLIGENTVSVLKCQSSLATCTSAQYTANISTYVPCTDYNTALGMSFGYSSTTVNLTVISTGIVVGYVVSGAWLSLQLSSGGWSMMTYINMKPRLDNELINSSPTSSISPIVYVPASSNISTSIDIPMDDIDGDNIECRFAKASNILGGVTVDECNDVCKSLALPASTQLISGNNTCTLMVTLPSIGYYAVAIQLEDFIENITTPLSSVPLQFLLLAYDASNPTSTCTSIPVITSIPPDLPLPGDTVTVQVTVLYTAMVIAQSGCQNDTDTSITNFITSSPPGMLKSNLPYTVTSTSYAISLTWTPAMSQLGQTYTFCAVAIDSNYYSSNQYCFNLFVGPKTTTTTTTSTTTSTTSSSTSTTSTTTTTSTSTSSTSTTSTTTTSITTTTSTSTTSIITTEAPYNCIPLLIGLGVGLGLPLLLLVSFLALCYLFRWCPGPIRSILQYRYGHQEDMHCKYCQRSILDDDSQKINEGKLIISEDTRRYRQQYLNTDDNPSPTNSYLEREYVSLRNFSNSNSRSILSAPTTTITRISSLVSPSINTLPTENFSRILSSSSSRSQPRHANSILSRLYSKQIRPI</sequence>